<dbReference type="AlphaFoldDB" id="U9UPR9"/>
<name>U9UPR9_RHIID</name>
<organism evidence="1">
    <name type="scientific">Rhizophagus irregularis (strain DAOM 181602 / DAOM 197198 / MUCL 43194)</name>
    <name type="common">Arbuscular mycorrhizal fungus</name>
    <name type="synonym">Glomus intraradices</name>
    <dbReference type="NCBI Taxonomy" id="747089"/>
    <lineage>
        <taxon>Eukaryota</taxon>
        <taxon>Fungi</taxon>
        <taxon>Fungi incertae sedis</taxon>
        <taxon>Mucoromycota</taxon>
        <taxon>Glomeromycotina</taxon>
        <taxon>Glomeromycetes</taxon>
        <taxon>Glomerales</taxon>
        <taxon>Glomeraceae</taxon>
        <taxon>Rhizophagus</taxon>
    </lineage>
</organism>
<protein>
    <submittedName>
        <fullName evidence="1">Uncharacterized protein</fullName>
    </submittedName>
</protein>
<dbReference type="EMBL" id="KI275624">
    <property type="protein sequence ID" value="ESA22395.1"/>
    <property type="molecule type" value="Genomic_DNA"/>
</dbReference>
<sequence length="100" mass="11699">MILMRQRTFIFSIRPKYIDFEKGDVIFLKKSLWDVLDQCNVDKGHGKFGFDTKPSIKLNIMVVGRDQQQKTIRNVDGKSVLDFYVEENLDSVNPGLKQFR</sequence>
<accession>U9UPR9</accession>
<reference evidence="1" key="1">
    <citation type="submission" date="2013-07" db="EMBL/GenBank/DDBJ databases">
        <title>The genome of an arbuscular mycorrhizal fungus provides insights into the evolution of the oldest plant symbiosis.</title>
        <authorList>
            <consortium name="DOE Joint Genome Institute"/>
            <person name="Tisserant E."/>
            <person name="Malbreil M."/>
            <person name="Kuo A."/>
            <person name="Kohler A."/>
            <person name="Symeonidi A."/>
            <person name="Balestrini R."/>
            <person name="Charron P."/>
            <person name="Duensing N."/>
            <person name="Frei-dit-Frey N."/>
            <person name="Gianinazzi-Pearson V."/>
            <person name="Gilbert B."/>
            <person name="Handa Y."/>
            <person name="Hijri M."/>
            <person name="Kaul R."/>
            <person name="Kawaguchi M."/>
            <person name="Krajinski F."/>
            <person name="Lammers P."/>
            <person name="Lapierre D."/>
            <person name="Masclaux F.G."/>
            <person name="Murat C."/>
            <person name="Morin E."/>
            <person name="Ndikumana S."/>
            <person name="Pagni M."/>
            <person name="Petitpierre D."/>
            <person name="Requena N."/>
            <person name="Rosikiewicz P."/>
            <person name="Riley R."/>
            <person name="Saito K."/>
            <person name="San Clemente H."/>
            <person name="Shapiro H."/>
            <person name="van Tuinen D."/>
            <person name="Becard G."/>
            <person name="Bonfante P."/>
            <person name="Paszkowski U."/>
            <person name="Shachar-Hill Y."/>
            <person name="Young J.P."/>
            <person name="Sanders I.R."/>
            <person name="Henrissat B."/>
            <person name="Rensing S.A."/>
            <person name="Grigoriev I.V."/>
            <person name="Corradi N."/>
            <person name="Roux C."/>
            <person name="Martin F."/>
        </authorList>
    </citation>
    <scope>NUCLEOTIDE SEQUENCE</scope>
    <source>
        <strain evidence="1">DAOM 197198</strain>
    </source>
</reference>
<dbReference type="HOGENOM" id="CLU_2307484_0_0_1"/>
<proteinExistence type="predicted"/>
<gene>
    <name evidence="1" type="ORF">GLOINDRAFT_91432</name>
</gene>
<evidence type="ECO:0000313" key="1">
    <source>
        <dbReference type="EMBL" id="ESA22395.1"/>
    </source>
</evidence>